<protein>
    <recommendedName>
        <fullName evidence="1">DUF7064 domain-containing protein</fullName>
    </recommendedName>
</protein>
<dbReference type="OrthoDB" id="7054648at2"/>
<evidence type="ECO:0000313" key="3">
    <source>
        <dbReference type="Proteomes" id="UP000198348"/>
    </source>
</evidence>
<keyword evidence="3" id="KW-1185">Reference proteome</keyword>
<dbReference type="Pfam" id="PF23212">
    <property type="entry name" value="DUF7064"/>
    <property type="match status" value="1"/>
</dbReference>
<gene>
    <name evidence="2" type="ORF">SAMN06265360_1323</name>
</gene>
<reference evidence="2 3" key="1">
    <citation type="submission" date="2017-06" db="EMBL/GenBank/DDBJ databases">
        <authorList>
            <person name="Kim H.J."/>
            <person name="Triplett B.A."/>
        </authorList>
    </citation>
    <scope>NUCLEOTIDE SEQUENCE [LARGE SCALE GENOMIC DNA]</scope>
    <source>
        <strain evidence="2 3">DSM 45207</strain>
    </source>
</reference>
<evidence type="ECO:0000313" key="2">
    <source>
        <dbReference type="EMBL" id="SNR91353.1"/>
    </source>
</evidence>
<sequence>MSIQTRPSSTDLLLPRPGVNEQWDPHTIHTYYFGFSIPEARIGAFLYLRCQPAFPLSQGGVCIFRDTDNVEHTDIAFLDYEITMPWPSVEANRITTDNGLTIDFVEPGRAARLTYSSGDGAAALDIIAEAVTPLFARGHVMPGEEDHHGGDRTPGGSEQFMHVTGELWLDGERHAVDCYAPRDRSWNQVRVERRGAVEVPPVGWSPMYFGNDLIFNQISFEPGDTGPAWMGLYDVGDRPSHHFAWIQLGDEVRSIRRVRRNVLEYHPDIYLPMRQEVEAEDERGEFYRFRGEAIACASLPAWPNASFHDSVYRWEDSQGRVTHATYQEIWFDKYQKAMKRGRVATARFAQI</sequence>
<evidence type="ECO:0000259" key="1">
    <source>
        <dbReference type="Pfam" id="PF23212"/>
    </source>
</evidence>
<dbReference type="Proteomes" id="UP000198348">
    <property type="component" value="Unassembled WGS sequence"/>
</dbReference>
<name>A0A239A8Z1_9PSEU</name>
<organism evidence="2 3">
    <name type="scientific">Haloechinothrix alba</name>
    <dbReference type="NCBI Taxonomy" id="664784"/>
    <lineage>
        <taxon>Bacteria</taxon>
        <taxon>Bacillati</taxon>
        <taxon>Actinomycetota</taxon>
        <taxon>Actinomycetes</taxon>
        <taxon>Pseudonocardiales</taxon>
        <taxon>Pseudonocardiaceae</taxon>
        <taxon>Haloechinothrix</taxon>
    </lineage>
</organism>
<feature type="domain" description="DUF7064" evidence="1">
    <location>
        <begin position="202"/>
        <end position="315"/>
    </location>
</feature>
<dbReference type="InterPro" id="IPR055492">
    <property type="entry name" value="DUF7064"/>
</dbReference>
<accession>A0A239A8Z1</accession>
<dbReference type="SUPFAM" id="SSF159245">
    <property type="entry name" value="AttH-like"/>
    <property type="match status" value="1"/>
</dbReference>
<dbReference type="EMBL" id="FZNW01000032">
    <property type="protein sequence ID" value="SNR91353.1"/>
    <property type="molecule type" value="Genomic_DNA"/>
</dbReference>
<proteinExistence type="predicted"/>
<dbReference type="AlphaFoldDB" id="A0A239A8Z1"/>